<dbReference type="GO" id="GO:0005634">
    <property type="term" value="C:nucleus"/>
    <property type="evidence" value="ECO:0007669"/>
    <property type="project" value="TreeGrafter"/>
</dbReference>
<evidence type="ECO:0000259" key="6">
    <source>
        <dbReference type="Pfam" id="PF09073"/>
    </source>
</evidence>
<feature type="region of interest" description="Disordered" evidence="5">
    <location>
        <begin position="162"/>
        <end position="277"/>
    </location>
</feature>
<dbReference type="Pfam" id="PF09073">
    <property type="entry name" value="BUD22"/>
    <property type="match status" value="1"/>
</dbReference>
<feature type="region of interest" description="Disordered" evidence="5">
    <location>
        <begin position="64"/>
        <end position="91"/>
    </location>
</feature>
<protein>
    <recommendedName>
        <fullName evidence="1">Serum response factor-binding protein 1</fullName>
    </recommendedName>
    <alternativeName>
        <fullName evidence="4">SRF-dependent transcription regulation-associated protein</fullName>
    </alternativeName>
</protein>
<organism evidence="7 8">
    <name type="scientific">Oxyruncus cristatus</name>
    <name type="common">sharpbill</name>
    <dbReference type="NCBI Taxonomy" id="114331"/>
    <lineage>
        <taxon>Eukaryota</taxon>
        <taxon>Metazoa</taxon>
        <taxon>Chordata</taxon>
        <taxon>Craniata</taxon>
        <taxon>Vertebrata</taxon>
        <taxon>Euteleostomi</taxon>
        <taxon>Archelosauria</taxon>
        <taxon>Archosauria</taxon>
        <taxon>Dinosauria</taxon>
        <taxon>Saurischia</taxon>
        <taxon>Theropoda</taxon>
        <taxon>Coelurosauria</taxon>
        <taxon>Aves</taxon>
        <taxon>Neognathae</taxon>
        <taxon>Neoaves</taxon>
        <taxon>Telluraves</taxon>
        <taxon>Australaves</taxon>
        <taxon>Passeriformes</taxon>
        <taxon>Cotingidae</taxon>
        <taxon>Oxyruncus</taxon>
    </lineage>
</organism>
<evidence type="ECO:0000313" key="8">
    <source>
        <dbReference type="Proteomes" id="UP000564466"/>
    </source>
</evidence>
<feature type="compositionally biased region" description="Basic and acidic residues" evidence="5">
    <location>
        <begin position="162"/>
        <end position="174"/>
    </location>
</feature>
<dbReference type="PANTHER" id="PTHR23325:SF1">
    <property type="entry name" value="SERUM RESPONSE FACTOR-BINDING PROTEIN 1"/>
    <property type="match status" value="1"/>
</dbReference>
<reference evidence="7 8" key="1">
    <citation type="submission" date="2019-09" db="EMBL/GenBank/DDBJ databases">
        <title>Bird 10,000 Genomes (B10K) Project - Family phase.</title>
        <authorList>
            <person name="Zhang G."/>
        </authorList>
    </citation>
    <scope>NUCLEOTIDE SEQUENCE [LARGE SCALE GENOMIC DNA]</scope>
    <source>
        <strain evidence="7">B10K-DU-002-07</strain>
        <tissue evidence="7">Muscle</tissue>
    </source>
</reference>
<dbReference type="GO" id="GO:0030686">
    <property type="term" value="C:90S preribosome"/>
    <property type="evidence" value="ECO:0007669"/>
    <property type="project" value="TreeGrafter"/>
</dbReference>
<evidence type="ECO:0000256" key="2">
    <source>
        <dbReference type="ARBA" id="ARBA00023054"/>
    </source>
</evidence>
<accession>A0A7L1A9H6</accession>
<dbReference type="GO" id="GO:0030490">
    <property type="term" value="P:maturation of SSU-rRNA"/>
    <property type="evidence" value="ECO:0007669"/>
    <property type="project" value="TreeGrafter"/>
</dbReference>
<feature type="non-terminal residue" evidence="7">
    <location>
        <position position="378"/>
    </location>
</feature>
<dbReference type="Proteomes" id="UP000564466">
    <property type="component" value="Unassembled WGS sequence"/>
</dbReference>
<evidence type="ECO:0000256" key="5">
    <source>
        <dbReference type="SAM" id="MobiDB-lite"/>
    </source>
</evidence>
<name>A0A7L1A9H6_9PASS</name>
<evidence type="ECO:0000313" key="7">
    <source>
        <dbReference type="EMBL" id="NXM37290.1"/>
    </source>
</evidence>
<evidence type="ECO:0000256" key="4">
    <source>
        <dbReference type="ARBA" id="ARBA00033254"/>
    </source>
</evidence>
<keyword evidence="8" id="KW-1185">Reference proteome</keyword>
<dbReference type="InterPro" id="IPR015158">
    <property type="entry name" value="Bud22_dom"/>
</dbReference>
<proteinExistence type="predicted"/>
<feature type="non-terminal residue" evidence="7">
    <location>
        <position position="1"/>
    </location>
</feature>
<comment type="caution">
    <text evidence="7">The sequence shown here is derived from an EMBL/GenBank/DDBJ whole genome shotgun (WGS) entry which is preliminary data.</text>
</comment>
<sequence>IFPLQEIKPDEVTRLALRTEVNFESVCRKPNCTATERAMARLATHPTLKPRFVELKAAVKAFKDARKNPDKATPLKKAKSEEQPKAAQHFSSNLGDQAPKLAQKQQGCGHKTKLSMKIDTDRVAEEHCESASEQKTSEMDRAYAPEESSFQAVEMQIVTENKTEKKCGDQKSKENLSMNKLNARIENIGDSDQEHSSEKEYFDDSTEERFYNESSDSDSDSNDDFFIGKVKKKKKTAAVTNPSSTKEKDTLQKNIVKKKKSAVPGRAQDLIMEERKPPAKAIRLESVFCSSLSTTNQKSQTRKRNPKDQPLKNGRTGFLKSEPQLKKQPFAKASGIKCDNKKACLEQPLHPSWEASRRRKEQVSQITAFQGKKIKFDD</sequence>
<evidence type="ECO:0000256" key="1">
    <source>
        <dbReference type="ARBA" id="ARBA00013459"/>
    </source>
</evidence>
<dbReference type="EMBL" id="VXAY01007662">
    <property type="protein sequence ID" value="NXM37290.1"/>
    <property type="molecule type" value="Genomic_DNA"/>
</dbReference>
<feature type="domain" description="Bud22" evidence="6">
    <location>
        <begin position="301"/>
        <end position="377"/>
    </location>
</feature>
<comment type="function">
    <text evidence="3">May be involved in regulating transcriptional activation of cardiac genes during the aging process. May play a role in biosynthesis and/or processing of SLC2A4 in adipose cells.</text>
</comment>
<dbReference type="PANTHER" id="PTHR23325">
    <property type="entry name" value="SERUM RESPONSE FACTOR-BINDING"/>
    <property type="match status" value="1"/>
</dbReference>
<feature type="region of interest" description="Disordered" evidence="5">
    <location>
        <begin position="292"/>
        <end position="324"/>
    </location>
</feature>
<dbReference type="AlphaFoldDB" id="A0A7L1A9H6"/>
<evidence type="ECO:0000256" key="3">
    <source>
        <dbReference type="ARBA" id="ARBA00025646"/>
    </source>
</evidence>
<dbReference type="InterPro" id="IPR037393">
    <property type="entry name" value="Bud22/SRFB1"/>
</dbReference>
<feature type="compositionally biased region" description="Basic and acidic residues" evidence="5">
    <location>
        <begin position="192"/>
        <end position="211"/>
    </location>
</feature>
<keyword evidence="2" id="KW-0175">Coiled coil</keyword>
<gene>
    <name evidence="7" type="primary">Srfbp1</name>
    <name evidence="7" type="ORF">OXYCRI_R05848</name>
</gene>